<dbReference type="Proteomes" id="UP001610334">
    <property type="component" value="Unassembled WGS sequence"/>
</dbReference>
<sequence>MPKGQEKKCSGYQDLNALRFFDQTEAVAAKAQARAAAAAQQQAAEQAALAAAKRAAALPIIALPTSIHEQALSHTLKCYVGTDQSRGTLSYLPALLRTDPSDALQAAVRAIGLASISRIHHIPTLQRSASEEYSLALRVTNSNLQHASSAKSDSTLATVLLLGLYEIIACHGSDMLGGWLNHVQGAIKLLELRGEEQLKSPAGMELFTIAMSNLFFRTKYHTSAGIASLSRLAIALRDSNSHAVETFYAILIPFNNLSIAVKDAHTRDGFRGNIAPLITKALRLDADLASWAVSLEPAWRYTIVQHPPSHSHNRLPLTLHDTEYHTYPNISAAALWNHYRYARIVLHEMLLSLVSSVTNDIPEEEMPPETQQILLQSSSLTQQLVKDVCASVPFFFTSDEARFTAVARLPWPLFVAADCTYASPYTRDWIVQVLDLLARSTGVQQARIMADLLGPDGIGSL</sequence>
<evidence type="ECO:0000313" key="1">
    <source>
        <dbReference type="EMBL" id="KAL2803352.1"/>
    </source>
</evidence>
<keyword evidence="2" id="KW-1185">Reference proteome</keyword>
<dbReference type="InterPro" id="IPR021858">
    <property type="entry name" value="Fun_TF"/>
</dbReference>
<proteinExistence type="predicted"/>
<organism evidence="1 2">
    <name type="scientific">Aspergillus granulosus</name>
    <dbReference type="NCBI Taxonomy" id="176169"/>
    <lineage>
        <taxon>Eukaryota</taxon>
        <taxon>Fungi</taxon>
        <taxon>Dikarya</taxon>
        <taxon>Ascomycota</taxon>
        <taxon>Pezizomycotina</taxon>
        <taxon>Eurotiomycetes</taxon>
        <taxon>Eurotiomycetidae</taxon>
        <taxon>Eurotiales</taxon>
        <taxon>Aspergillaceae</taxon>
        <taxon>Aspergillus</taxon>
        <taxon>Aspergillus subgen. Nidulantes</taxon>
    </lineage>
</organism>
<reference evidence="1 2" key="1">
    <citation type="submission" date="2024-07" db="EMBL/GenBank/DDBJ databases">
        <title>Section-level genome sequencing and comparative genomics of Aspergillus sections Usti and Cavernicolus.</title>
        <authorList>
            <consortium name="Lawrence Berkeley National Laboratory"/>
            <person name="Nybo J.L."/>
            <person name="Vesth T.C."/>
            <person name="Theobald S."/>
            <person name="Frisvad J.C."/>
            <person name="Larsen T.O."/>
            <person name="Kjaerboelling I."/>
            <person name="Rothschild-Mancinelli K."/>
            <person name="Lyhne E.K."/>
            <person name="Kogle M.E."/>
            <person name="Barry K."/>
            <person name="Clum A."/>
            <person name="Na H."/>
            <person name="Ledsgaard L."/>
            <person name="Lin J."/>
            <person name="Lipzen A."/>
            <person name="Kuo A."/>
            <person name="Riley R."/>
            <person name="Mondo S."/>
            <person name="Labutti K."/>
            <person name="Haridas S."/>
            <person name="Pangalinan J."/>
            <person name="Salamov A.A."/>
            <person name="Simmons B.A."/>
            <person name="Magnuson J.K."/>
            <person name="Chen J."/>
            <person name="Drula E."/>
            <person name="Henrissat B."/>
            <person name="Wiebenga A."/>
            <person name="Lubbers R.J."/>
            <person name="Gomes A.C."/>
            <person name="Makela M.R."/>
            <person name="Stajich J."/>
            <person name="Grigoriev I.V."/>
            <person name="Mortensen U.H."/>
            <person name="De Vries R.P."/>
            <person name="Baker S.E."/>
            <person name="Andersen M.R."/>
        </authorList>
    </citation>
    <scope>NUCLEOTIDE SEQUENCE [LARGE SCALE GENOMIC DNA]</scope>
    <source>
        <strain evidence="1 2">CBS 588.65</strain>
    </source>
</reference>
<dbReference type="EMBL" id="JBFXLT010000141">
    <property type="protein sequence ID" value="KAL2803352.1"/>
    <property type="molecule type" value="Genomic_DNA"/>
</dbReference>
<dbReference type="PANTHER" id="PTHR38791">
    <property type="entry name" value="ZN(II)2CYS6 TRANSCRIPTION FACTOR (EUROFUNG)-RELATED-RELATED"/>
    <property type="match status" value="1"/>
</dbReference>
<protein>
    <submittedName>
        <fullName evidence="1">Uncharacterized protein</fullName>
    </submittedName>
</protein>
<name>A0ABR4GWF3_9EURO</name>
<dbReference type="Pfam" id="PF11951">
    <property type="entry name" value="Fungal_trans_2"/>
    <property type="match status" value="1"/>
</dbReference>
<evidence type="ECO:0000313" key="2">
    <source>
        <dbReference type="Proteomes" id="UP001610334"/>
    </source>
</evidence>
<dbReference type="PANTHER" id="PTHR38791:SF5">
    <property type="entry name" value="TRANSCRIPTION FACTOR DBAG-RELATED"/>
    <property type="match status" value="1"/>
</dbReference>
<gene>
    <name evidence="1" type="ORF">BJX63DRAFT_437005</name>
</gene>
<dbReference type="InterPro" id="IPR053175">
    <property type="entry name" value="DHMBA_Reg_Transcription_Factor"/>
</dbReference>
<comment type="caution">
    <text evidence="1">The sequence shown here is derived from an EMBL/GenBank/DDBJ whole genome shotgun (WGS) entry which is preliminary data.</text>
</comment>
<accession>A0ABR4GWF3</accession>